<proteinExistence type="predicted"/>
<evidence type="ECO:0000256" key="1">
    <source>
        <dbReference type="SAM" id="MobiDB-lite"/>
    </source>
</evidence>
<evidence type="ECO:0000313" key="2">
    <source>
        <dbReference type="Proteomes" id="UP000887565"/>
    </source>
</evidence>
<dbReference type="Proteomes" id="UP000887565">
    <property type="component" value="Unplaced"/>
</dbReference>
<dbReference type="WBParaSite" id="nRc.2.0.1.t25652-RA">
    <property type="protein sequence ID" value="nRc.2.0.1.t25652-RA"/>
    <property type="gene ID" value="nRc.2.0.1.g25652"/>
</dbReference>
<feature type="region of interest" description="Disordered" evidence="1">
    <location>
        <begin position="31"/>
        <end position="62"/>
    </location>
</feature>
<dbReference type="AlphaFoldDB" id="A0A915JHT2"/>
<name>A0A915JHT2_ROMCU</name>
<organism evidence="2 3">
    <name type="scientific">Romanomermis culicivorax</name>
    <name type="common">Nematode worm</name>
    <dbReference type="NCBI Taxonomy" id="13658"/>
    <lineage>
        <taxon>Eukaryota</taxon>
        <taxon>Metazoa</taxon>
        <taxon>Ecdysozoa</taxon>
        <taxon>Nematoda</taxon>
        <taxon>Enoplea</taxon>
        <taxon>Dorylaimia</taxon>
        <taxon>Mermithida</taxon>
        <taxon>Mermithoidea</taxon>
        <taxon>Mermithidae</taxon>
        <taxon>Romanomermis</taxon>
    </lineage>
</organism>
<evidence type="ECO:0000313" key="3">
    <source>
        <dbReference type="WBParaSite" id="nRc.2.0.1.t25652-RA"/>
    </source>
</evidence>
<reference evidence="3" key="1">
    <citation type="submission" date="2022-11" db="UniProtKB">
        <authorList>
            <consortium name="WormBaseParasite"/>
        </authorList>
    </citation>
    <scope>IDENTIFICATION</scope>
</reference>
<sequence length="252" mass="28663">MEGWLHEFKNIASLAEFINKLKANTTAWKEFSEDQEDGGDDCLNRQNVNQPPQINLPPNNPPNNSVNVINSQESKKATQMDIIAPDGVLIENYDLNLANAEIDFGKVHIRSANIEKEIISGTLFNDAQIPPRLPIPSNPMVVDEVQIEEEIQDEDVPDLESDEEGGQIMRITEMDEETFIWMKSRTYILWNTTTFVQAVVWPQKDWAKGLIVVEERGKNTLFDVDALIIDARDNDFRILLINDTSKGIKLKK</sequence>
<accession>A0A915JHT2</accession>
<keyword evidence="2" id="KW-1185">Reference proteome</keyword>
<protein>
    <submittedName>
        <fullName evidence="3">Uncharacterized protein</fullName>
    </submittedName>
</protein>